<reference evidence="2 3" key="1">
    <citation type="submission" date="2019-02" db="EMBL/GenBank/DDBJ databases">
        <title>Deep-cultivation of Planctomycetes and their phenomic and genomic characterization uncovers novel biology.</title>
        <authorList>
            <person name="Wiegand S."/>
            <person name="Jogler M."/>
            <person name="Boedeker C."/>
            <person name="Pinto D."/>
            <person name="Vollmers J."/>
            <person name="Rivas-Marin E."/>
            <person name="Kohn T."/>
            <person name="Peeters S.H."/>
            <person name="Heuer A."/>
            <person name="Rast P."/>
            <person name="Oberbeckmann S."/>
            <person name="Bunk B."/>
            <person name="Jeske O."/>
            <person name="Meyerdierks A."/>
            <person name="Storesund J.E."/>
            <person name="Kallscheuer N."/>
            <person name="Luecker S."/>
            <person name="Lage O.M."/>
            <person name="Pohl T."/>
            <person name="Merkel B.J."/>
            <person name="Hornburger P."/>
            <person name="Mueller R.-W."/>
            <person name="Bruemmer F."/>
            <person name="Labrenz M."/>
            <person name="Spormann A.M."/>
            <person name="Op den Camp H."/>
            <person name="Overmann J."/>
            <person name="Amann R."/>
            <person name="Jetten M.S.M."/>
            <person name="Mascher T."/>
            <person name="Medema M.H."/>
            <person name="Devos D.P."/>
            <person name="Kaster A.-K."/>
            <person name="Ovreas L."/>
            <person name="Rohde M."/>
            <person name="Galperin M.Y."/>
            <person name="Jogler C."/>
        </authorList>
    </citation>
    <scope>NUCLEOTIDE SEQUENCE [LARGE SCALE GENOMIC DNA]</scope>
    <source>
        <strain evidence="2 3">Spb1</strain>
    </source>
</reference>
<keyword evidence="2" id="KW-0328">Glycosyltransferase</keyword>
<dbReference type="InterPro" id="IPR029044">
    <property type="entry name" value="Nucleotide-diphossugar_trans"/>
</dbReference>
<evidence type="ECO:0000259" key="1">
    <source>
        <dbReference type="Pfam" id="PF00535"/>
    </source>
</evidence>
<dbReference type="GO" id="GO:0016757">
    <property type="term" value="F:glycosyltransferase activity"/>
    <property type="evidence" value="ECO:0007669"/>
    <property type="project" value="UniProtKB-KW"/>
</dbReference>
<accession>A0A518GI62</accession>
<name>A0A518GI62_9PLAN</name>
<sequence length="282" mass="31075">MSYSTTTIVIPCFNEAVRLKPLAFLQFIRKSTDVHLLMVNDGSADATITLLEDMASASNGRISVLDLPQNRGKAEAVRQGVLAACRTSVDFVGYWDADLATPLGAIPSFIDVLHRLPQIELVIGTRLKLQGRNIDRNRQRRVLGRLFSTVASQVLGVALRDTQCGAKLFRVTPEMQMAFSRPFLSRWIFDVEVISRLIDLKPQSQQALYEFPLDSWQEVAGSKLKPSDFLKAIGELARIYLSRGSFTPAPEFVIEHSAGASPVTFGLPPAAEVSANSERRAA</sequence>
<dbReference type="KEGG" id="peh:Spb1_00930"/>
<gene>
    <name evidence="2" type="primary">pgaC</name>
    <name evidence="2" type="ORF">Spb1_00930</name>
</gene>
<keyword evidence="3" id="KW-1185">Reference proteome</keyword>
<dbReference type="Gene3D" id="3.90.550.10">
    <property type="entry name" value="Spore Coat Polysaccharide Biosynthesis Protein SpsA, Chain A"/>
    <property type="match status" value="1"/>
</dbReference>
<dbReference type="Proteomes" id="UP000315349">
    <property type="component" value="Chromosome"/>
</dbReference>
<dbReference type="InterPro" id="IPR001173">
    <property type="entry name" value="Glyco_trans_2-like"/>
</dbReference>
<dbReference type="EC" id="2.4.1.-" evidence="2"/>
<evidence type="ECO:0000313" key="3">
    <source>
        <dbReference type="Proteomes" id="UP000315349"/>
    </source>
</evidence>
<feature type="domain" description="Glycosyltransferase 2-like" evidence="1">
    <location>
        <begin position="7"/>
        <end position="171"/>
    </location>
</feature>
<dbReference type="OrthoDB" id="9784574at2"/>
<dbReference type="PANTHER" id="PTHR10859:SF91">
    <property type="entry name" value="DOLICHYL-PHOSPHATE BETA-GLUCOSYLTRANSFERASE"/>
    <property type="match status" value="1"/>
</dbReference>
<dbReference type="AlphaFoldDB" id="A0A518GI62"/>
<dbReference type="PANTHER" id="PTHR10859">
    <property type="entry name" value="GLYCOSYL TRANSFERASE"/>
    <property type="match status" value="1"/>
</dbReference>
<dbReference type="EMBL" id="CP036299">
    <property type="protein sequence ID" value="QDV28230.1"/>
    <property type="molecule type" value="Genomic_DNA"/>
</dbReference>
<dbReference type="RefSeq" id="WP_145294111.1">
    <property type="nucleotide sequence ID" value="NZ_CP036299.1"/>
</dbReference>
<dbReference type="SUPFAM" id="SSF53448">
    <property type="entry name" value="Nucleotide-diphospho-sugar transferases"/>
    <property type="match status" value="1"/>
</dbReference>
<organism evidence="2 3">
    <name type="scientific">Planctopirus ephydatiae</name>
    <dbReference type="NCBI Taxonomy" id="2528019"/>
    <lineage>
        <taxon>Bacteria</taxon>
        <taxon>Pseudomonadati</taxon>
        <taxon>Planctomycetota</taxon>
        <taxon>Planctomycetia</taxon>
        <taxon>Planctomycetales</taxon>
        <taxon>Planctomycetaceae</taxon>
        <taxon>Planctopirus</taxon>
    </lineage>
</organism>
<dbReference type="Pfam" id="PF00535">
    <property type="entry name" value="Glycos_transf_2"/>
    <property type="match status" value="1"/>
</dbReference>
<proteinExistence type="predicted"/>
<dbReference type="GO" id="GO:0006487">
    <property type="term" value="P:protein N-linked glycosylation"/>
    <property type="evidence" value="ECO:0007669"/>
    <property type="project" value="TreeGrafter"/>
</dbReference>
<protein>
    <submittedName>
        <fullName evidence="2">Poly-beta-1,6-N-acetyl-D-glucosamine synthase</fullName>
        <ecNumber evidence="2">2.4.1.-</ecNumber>
    </submittedName>
</protein>
<keyword evidence="2" id="KW-0808">Transferase</keyword>
<evidence type="ECO:0000313" key="2">
    <source>
        <dbReference type="EMBL" id="QDV28230.1"/>
    </source>
</evidence>